<dbReference type="SMART" id="SM00843">
    <property type="entry name" value="Ftsk_gamma"/>
    <property type="match status" value="1"/>
</dbReference>
<sequence>MTFAAAELTLAELERRGVIGPRTDSPRRVLFIADRWVDVLQRLNGADPQRRVPAAPAGSSDAEPMDESERQLLAQAVVLVISSQFGSTSMLQRKLRVGFAKAGWLMDQLELRGIVGPSEGARPREVRVRPDGLKAAVARLGVRRAEAP</sequence>
<dbReference type="AlphaFoldDB" id="A0A941EU84"/>
<organism evidence="3 4">
    <name type="scientific">Actinospica durhamensis</name>
    <dbReference type="NCBI Taxonomy" id="1508375"/>
    <lineage>
        <taxon>Bacteria</taxon>
        <taxon>Bacillati</taxon>
        <taxon>Actinomycetota</taxon>
        <taxon>Actinomycetes</taxon>
        <taxon>Catenulisporales</taxon>
        <taxon>Actinospicaceae</taxon>
        <taxon>Actinospica</taxon>
    </lineage>
</organism>
<evidence type="ECO:0000259" key="2">
    <source>
        <dbReference type="SMART" id="SM00843"/>
    </source>
</evidence>
<dbReference type="PANTHER" id="PTHR22683:SF41">
    <property type="entry name" value="DNA TRANSLOCASE FTSK"/>
    <property type="match status" value="1"/>
</dbReference>
<dbReference type="InterPro" id="IPR050206">
    <property type="entry name" value="FtsK/SpoIIIE/SftA"/>
</dbReference>
<keyword evidence="4" id="KW-1185">Reference proteome</keyword>
<dbReference type="Proteomes" id="UP000675781">
    <property type="component" value="Unassembled WGS sequence"/>
</dbReference>
<evidence type="ECO:0000256" key="1">
    <source>
        <dbReference type="SAM" id="MobiDB-lite"/>
    </source>
</evidence>
<dbReference type="Gene3D" id="1.10.10.10">
    <property type="entry name" value="Winged helix-like DNA-binding domain superfamily/Winged helix DNA-binding domain"/>
    <property type="match status" value="1"/>
</dbReference>
<reference evidence="3" key="1">
    <citation type="submission" date="2021-04" db="EMBL/GenBank/DDBJ databases">
        <title>Genome based classification of Actinospica acidithermotolerans sp. nov., an actinobacterium isolated from an Indonesian hot spring.</title>
        <authorList>
            <person name="Kusuma A.B."/>
            <person name="Putra K.E."/>
            <person name="Nafisah S."/>
            <person name="Loh J."/>
            <person name="Nouioui I."/>
            <person name="Goodfellow M."/>
        </authorList>
    </citation>
    <scope>NUCLEOTIDE SEQUENCE</scope>
    <source>
        <strain evidence="3">CSCA 57</strain>
    </source>
</reference>
<feature type="region of interest" description="Disordered" evidence="1">
    <location>
        <begin position="48"/>
        <end position="68"/>
    </location>
</feature>
<proteinExistence type="predicted"/>
<gene>
    <name evidence="3" type="ORF">KDL01_29195</name>
</gene>
<dbReference type="InterPro" id="IPR036388">
    <property type="entry name" value="WH-like_DNA-bd_sf"/>
</dbReference>
<dbReference type="EMBL" id="JAGSOG010000200">
    <property type="protein sequence ID" value="MBR7837391.1"/>
    <property type="molecule type" value="Genomic_DNA"/>
</dbReference>
<name>A0A941EU84_9ACTN</name>
<feature type="domain" description="FtsK gamma" evidence="2">
    <location>
        <begin position="66"/>
        <end position="131"/>
    </location>
</feature>
<comment type="caution">
    <text evidence="3">The sequence shown here is derived from an EMBL/GenBank/DDBJ whole genome shotgun (WGS) entry which is preliminary data.</text>
</comment>
<accession>A0A941EU84</accession>
<dbReference type="Pfam" id="PF09397">
    <property type="entry name" value="FtsK_gamma"/>
    <property type="match status" value="1"/>
</dbReference>
<dbReference type="SUPFAM" id="SSF46785">
    <property type="entry name" value="Winged helix' DNA-binding domain"/>
    <property type="match status" value="1"/>
</dbReference>
<dbReference type="InterPro" id="IPR036390">
    <property type="entry name" value="WH_DNA-bd_sf"/>
</dbReference>
<dbReference type="PANTHER" id="PTHR22683">
    <property type="entry name" value="SPORULATION PROTEIN RELATED"/>
    <property type="match status" value="1"/>
</dbReference>
<evidence type="ECO:0000313" key="3">
    <source>
        <dbReference type="EMBL" id="MBR7837391.1"/>
    </source>
</evidence>
<dbReference type="InterPro" id="IPR018541">
    <property type="entry name" value="Ftsk_gamma"/>
</dbReference>
<evidence type="ECO:0000313" key="4">
    <source>
        <dbReference type="Proteomes" id="UP000675781"/>
    </source>
</evidence>
<protein>
    <recommendedName>
        <fullName evidence="2">FtsK gamma domain-containing protein</fullName>
    </recommendedName>
</protein>